<name>A0A379JVF4_ECTOL</name>
<reference evidence="2 3" key="1">
    <citation type="submission" date="2018-06" db="EMBL/GenBank/DDBJ databases">
        <authorList>
            <consortium name="Pathogen Informatics"/>
            <person name="Doyle S."/>
        </authorList>
    </citation>
    <scope>NUCLEOTIDE SEQUENCE [LARGE SCALE GENOMIC DNA]</scope>
    <source>
        <strain evidence="2 3">NCTC10692</strain>
    </source>
</reference>
<evidence type="ECO:0000313" key="3">
    <source>
        <dbReference type="Proteomes" id="UP000255303"/>
    </source>
</evidence>
<dbReference type="EMBL" id="UGUV01000002">
    <property type="protein sequence ID" value="SUD52191.1"/>
    <property type="molecule type" value="Genomic_DNA"/>
</dbReference>
<accession>A0A379JVF4</accession>
<gene>
    <name evidence="1" type="ORF">N5J11_12880</name>
    <name evidence="2" type="ORF">NCTC10692_02663</name>
</gene>
<dbReference type="Proteomes" id="UP001161697">
    <property type="component" value="Unassembled WGS sequence"/>
</dbReference>
<reference evidence="1" key="2">
    <citation type="submission" date="2022-09" db="EMBL/GenBank/DDBJ databases">
        <title>Intensive care unit water sources are persistently colonized with multi-drug resistant bacteria and are the site of extensive horizontal gene transfer of antibiotic resistance genes.</title>
        <authorList>
            <person name="Diorio-Toth L."/>
        </authorList>
    </citation>
    <scope>NUCLEOTIDE SEQUENCE</scope>
    <source>
        <strain evidence="1">GD03704</strain>
    </source>
</reference>
<protein>
    <submittedName>
        <fullName evidence="2">Fatty acid hydroxylase</fullName>
    </submittedName>
    <submittedName>
        <fullName evidence="1">SRPBCC family protein</fullName>
    </submittedName>
</protein>
<sequence>MLLTYECVAVEGGCELVRTLEYGFDNWLMRLANRLFMHRRVERESQASMQALHDVLA</sequence>
<dbReference type="AlphaFoldDB" id="A0A379JVF4"/>
<organism evidence="2 3">
    <name type="scientific">Ectopseudomonas oleovorans</name>
    <name type="common">Pseudomonas oleovorans</name>
    <dbReference type="NCBI Taxonomy" id="301"/>
    <lineage>
        <taxon>Bacteria</taxon>
        <taxon>Pseudomonadati</taxon>
        <taxon>Pseudomonadota</taxon>
        <taxon>Gammaproteobacteria</taxon>
        <taxon>Pseudomonadales</taxon>
        <taxon>Pseudomonadaceae</taxon>
        <taxon>Ectopseudomonas</taxon>
    </lineage>
</organism>
<dbReference type="EMBL" id="JAOCJE010000001">
    <property type="protein sequence ID" value="MDH1340115.1"/>
    <property type="molecule type" value="Genomic_DNA"/>
</dbReference>
<dbReference type="RefSeq" id="WP_241198026.1">
    <property type="nucleotide sequence ID" value="NZ_CAJQNA010000081.1"/>
</dbReference>
<dbReference type="Proteomes" id="UP000255303">
    <property type="component" value="Unassembled WGS sequence"/>
</dbReference>
<evidence type="ECO:0000313" key="1">
    <source>
        <dbReference type="EMBL" id="MDH1340115.1"/>
    </source>
</evidence>
<evidence type="ECO:0000313" key="2">
    <source>
        <dbReference type="EMBL" id="SUD52191.1"/>
    </source>
</evidence>
<proteinExistence type="predicted"/>